<comment type="caution">
    <text evidence="1">The sequence shown here is derived from an EMBL/GenBank/DDBJ whole genome shotgun (WGS) entry which is preliminary data.</text>
</comment>
<protein>
    <submittedName>
        <fullName evidence="1">Uncharacterized protein</fullName>
    </submittedName>
</protein>
<sequence>MDPLETRDLAEWNFTDQDLLSRFQVGSMKSESAQVVVVHSSDKKHQEIGGDLPWVRRERGREHFLRPMPGTSQYFMPNAPEYTETQVDFQFQPRIGPPVKRTSHTLPPSLLNNVNIAQSSLKSLMKKRDEKDIVAVADEWCAILEKELLYSDVVLDDMVDAEMEKLERRGMVEDVADWGLLQGMSQELREHLSKSSGSF</sequence>
<proteinExistence type="predicted"/>
<keyword evidence="2" id="KW-1185">Reference proteome</keyword>
<organism evidence="1 2">
    <name type="scientific">Cichlidogyrus casuarinus</name>
    <dbReference type="NCBI Taxonomy" id="1844966"/>
    <lineage>
        <taxon>Eukaryota</taxon>
        <taxon>Metazoa</taxon>
        <taxon>Spiralia</taxon>
        <taxon>Lophotrochozoa</taxon>
        <taxon>Platyhelminthes</taxon>
        <taxon>Monogenea</taxon>
        <taxon>Monopisthocotylea</taxon>
        <taxon>Dactylogyridea</taxon>
        <taxon>Ancyrocephalidae</taxon>
        <taxon>Cichlidogyrus</taxon>
    </lineage>
</organism>
<dbReference type="EMBL" id="JBJKFK010000422">
    <property type="protein sequence ID" value="KAL3317146.1"/>
    <property type="molecule type" value="Genomic_DNA"/>
</dbReference>
<accession>A0ABD2QC72</accession>
<reference evidence="1 2" key="1">
    <citation type="submission" date="2024-11" db="EMBL/GenBank/DDBJ databases">
        <title>Adaptive evolution of stress response genes in parasites aligns with host niche diversity.</title>
        <authorList>
            <person name="Hahn C."/>
            <person name="Resl P."/>
        </authorList>
    </citation>
    <scope>NUCLEOTIDE SEQUENCE [LARGE SCALE GENOMIC DNA]</scope>
    <source>
        <strain evidence="1">EGGRZ-B1_66</strain>
        <tissue evidence="1">Body</tissue>
    </source>
</reference>
<dbReference type="AlphaFoldDB" id="A0ABD2QC72"/>
<evidence type="ECO:0000313" key="2">
    <source>
        <dbReference type="Proteomes" id="UP001626550"/>
    </source>
</evidence>
<name>A0ABD2QC72_9PLAT</name>
<gene>
    <name evidence="1" type="ORF">Ciccas_004200</name>
</gene>
<dbReference type="Proteomes" id="UP001626550">
    <property type="component" value="Unassembled WGS sequence"/>
</dbReference>
<evidence type="ECO:0000313" key="1">
    <source>
        <dbReference type="EMBL" id="KAL3317146.1"/>
    </source>
</evidence>